<feature type="transmembrane region" description="Helical" evidence="7">
    <location>
        <begin position="20"/>
        <end position="39"/>
    </location>
</feature>
<evidence type="ECO:0000259" key="9">
    <source>
        <dbReference type="Pfam" id="PF12704"/>
    </source>
</evidence>
<gene>
    <name evidence="10" type="ORF">Strain138_002032</name>
    <name evidence="11" type="ORF">Strain318_002031</name>
</gene>
<evidence type="ECO:0000256" key="1">
    <source>
        <dbReference type="ARBA" id="ARBA00004651"/>
    </source>
</evidence>
<evidence type="ECO:0000313" key="10">
    <source>
        <dbReference type="EMBL" id="WKW12725.1"/>
    </source>
</evidence>
<evidence type="ECO:0000256" key="7">
    <source>
        <dbReference type="SAM" id="Phobius"/>
    </source>
</evidence>
<sequence>MRHSLHVGVEALRANPLRTILSTLGVVMGVGAMVSVLALGDGVERYAREELARTTDLLTVAISPRTAVEVDGMFLARDSVLRLSLDDAEALRRALPTAAAVRLSARGGAIVRLGSSEAPRGLEIRAVPAEGESEGVPTLATGRWITDADTAVIVLAHAAAGAVAGDSTAPQQALGASVSLRGQPHTVIGVLAPRDGDRGLVAYVPVADAERALGPRVAASLVIQAARIEDVDSLRAGAERWAQQRIGTEWREQVQVVNRRDRAEQAATAMRVFKLLMAAITGVSLLVGGVGIMNVLLASVAERTREIGIRKAAGARDRDILTQFLAESVAITGAGALIGVLLGLGVAYATAAVMRMQTQAPVQAAVTLPTVGFAVVISVVIGLTFGLYPARRAARLSPVDAMRNE</sequence>
<evidence type="ECO:0000256" key="5">
    <source>
        <dbReference type="ARBA" id="ARBA00023136"/>
    </source>
</evidence>
<feature type="domain" description="MacB-like periplasmic core" evidence="9">
    <location>
        <begin position="19"/>
        <end position="238"/>
    </location>
</feature>
<keyword evidence="3 7" id="KW-0812">Transmembrane</keyword>
<dbReference type="KEGG" id="pspc:Strain318_002031"/>
<evidence type="ECO:0000313" key="11">
    <source>
        <dbReference type="EMBL" id="WKW15632.1"/>
    </source>
</evidence>
<keyword evidence="4 7" id="KW-1133">Transmembrane helix</keyword>
<comment type="subcellular location">
    <subcellularLocation>
        <location evidence="1">Cell membrane</location>
        <topology evidence="1">Multi-pass membrane protein</topology>
    </subcellularLocation>
</comment>
<keyword evidence="12" id="KW-1185">Reference proteome</keyword>
<reference evidence="10" key="1">
    <citation type="submission" date="2023-07" db="EMBL/GenBank/DDBJ databases">
        <authorList>
            <person name="Haufschild T."/>
            <person name="Kallscheuer N."/>
            <person name="Hammer J."/>
            <person name="Kohn T."/>
            <person name="Kabuu M."/>
            <person name="Jogler M."/>
            <person name="Wohfarth N."/>
            <person name="Heuer A."/>
            <person name="Rohde M."/>
            <person name="van Teeseling M.C.F."/>
            <person name="Jogler C."/>
        </authorList>
    </citation>
    <scope>NUCLEOTIDE SEQUENCE</scope>
    <source>
        <strain evidence="10">Strain 138</strain>
        <strain evidence="11">Strain 318</strain>
    </source>
</reference>
<dbReference type="EMBL" id="CP130613">
    <property type="protein sequence ID" value="WKW15632.1"/>
    <property type="molecule type" value="Genomic_DNA"/>
</dbReference>
<evidence type="ECO:0000256" key="2">
    <source>
        <dbReference type="ARBA" id="ARBA00022475"/>
    </source>
</evidence>
<feature type="transmembrane region" description="Helical" evidence="7">
    <location>
        <begin position="275"/>
        <end position="297"/>
    </location>
</feature>
<dbReference type="PANTHER" id="PTHR30572:SF4">
    <property type="entry name" value="ABC TRANSPORTER PERMEASE YTRF"/>
    <property type="match status" value="1"/>
</dbReference>
<dbReference type="Proteomes" id="UP001229955">
    <property type="component" value="Chromosome"/>
</dbReference>
<evidence type="ECO:0000313" key="12">
    <source>
        <dbReference type="Proteomes" id="UP001229955"/>
    </source>
</evidence>
<accession>A0AA49JVL6</accession>
<dbReference type="Pfam" id="PF02687">
    <property type="entry name" value="FtsX"/>
    <property type="match status" value="1"/>
</dbReference>
<dbReference type="InterPro" id="IPR025857">
    <property type="entry name" value="MacB_PCD"/>
</dbReference>
<feature type="domain" description="ABC3 transporter permease C-terminal" evidence="8">
    <location>
        <begin position="280"/>
        <end position="398"/>
    </location>
</feature>
<keyword evidence="2" id="KW-1003">Cell membrane</keyword>
<name>A0AA49JVL6_9BACT</name>
<dbReference type="PANTHER" id="PTHR30572">
    <property type="entry name" value="MEMBRANE COMPONENT OF TRANSPORTER-RELATED"/>
    <property type="match status" value="1"/>
</dbReference>
<evidence type="ECO:0000256" key="6">
    <source>
        <dbReference type="ARBA" id="ARBA00038076"/>
    </source>
</evidence>
<evidence type="ECO:0000256" key="4">
    <source>
        <dbReference type="ARBA" id="ARBA00022989"/>
    </source>
</evidence>
<dbReference type="Pfam" id="PF12704">
    <property type="entry name" value="MacB_PCD"/>
    <property type="match status" value="1"/>
</dbReference>
<dbReference type="AlphaFoldDB" id="A0AA49JVL6"/>
<organism evidence="10">
    <name type="scientific">Pseudogemmatithrix spongiicola</name>
    <dbReference type="NCBI Taxonomy" id="3062599"/>
    <lineage>
        <taxon>Bacteria</taxon>
        <taxon>Pseudomonadati</taxon>
        <taxon>Gemmatimonadota</taxon>
        <taxon>Gemmatimonadia</taxon>
        <taxon>Gemmatimonadales</taxon>
        <taxon>Gemmatimonadaceae</taxon>
        <taxon>Pseudogemmatithrix</taxon>
    </lineage>
</organism>
<dbReference type="GO" id="GO:0005886">
    <property type="term" value="C:plasma membrane"/>
    <property type="evidence" value="ECO:0007669"/>
    <property type="project" value="UniProtKB-SubCell"/>
</dbReference>
<feature type="transmembrane region" description="Helical" evidence="7">
    <location>
        <begin position="366"/>
        <end position="388"/>
    </location>
</feature>
<proteinExistence type="inferred from homology"/>
<dbReference type="RefSeq" id="WP_367885602.1">
    <property type="nucleotide sequence ID" value="NZ_CP130612.1"/>
</dbReference>
<dbReference type="EMBL" id="CP130612">
    <property type="protein sequence ID" value="WKW12725.1"/>
    <property type="molecule type" value="Genomic_DNA"/>
</dbReference>
<keyword evidence="5 7" id="KW-0472">Membrane</keyword>
<dbReference type="InterPro" id="IPR050250">
    <property type="entry name" value="Macrolide_Exporter_MacB"/>
</dbReference>
<dbReference type="InterPro" id="IPR003838">
    <property type="entry name" value="ABC3_permease_C"/>
</dbReference>
<feature type="transmembrane region" description="Helical" evidence="7">
    <location>
        <begin position="329"/>
        <end position="354"/>
    </location>
</feature>
<accession>A0AA49K1C9</accession>
<dbReference type="GO" id="GO:0022857">
    <property type="term" value="F:transmembrane transporter activity"/>
    <property type="evidence" value="ECO:0007669"/>
    <property type="project" value="TreeGrafter"/>
</dbReference>
<comment type="similarity">
    <text evidence="6">Belongs to the ABC-4 integral membrane protein family.</text>
</comment>
<protein>
    <submittedName>
        <fullName evidence="10">ABC transporter permease</fullName>
    </submittedName>
</protein>
<evidence type="ECO:0000256" key="3">
    <source>
        <dbReference type="ARBA" id="ARBA00022692"/>
    </source>
</evidence>
<evidence type="ECO:0000259" key="8">
    <source>
        <dbReference type="Pfam" id="PF02687"/>
    </source>
</evidence>